<organism evidence="1 2">
    <name type="scientific">Babesia duncani</name>
    <dbReference type="NCBI Taxonomy" id="323732"/>
    <lineage>
        <taxon>Eukaryota</taxon>
        <taxon>Sar</taxon>
        <taxon>Alveolata</taxon>
        <taxon>Apicomplexa</taxon>
        <taxon>Aconoidasida</taxon>
        <taxon>Piroplasmida</taxon>
        <taxon>Babesiidae</taxon>
        <taxon>Babesia</taxon>
    </lineage>
</organism>
<gene>
    <name evidence="1" type="ORF">BdWA1_000056</name>
</gene>
<dbReference type="KEGG" id="bdw:94334354"/>
<dbReference type="AlphaFoldDB" id="A0AAD9PM28"/>
<keyword evidence="2" id="KW-1185">Reference proteome</keyword>
<accession>A0AAD9PM28</accession>
<protein>
    <submittedName>
        <fullName evidence="1">Uncharacterized protein</fullName>
    </submittedName>
</protein>
<sequence length="133" mass="15202">MEWTCKSGLDVPSLNNLHRLDSSAILTCASLHHFAKSNLGPPRSPSELSDIYYDIDRFCYHMATSRAWLPTNDIHKGSIEQPLLMLDSPQHVSKLFPRNNIDNQGIILVTKLTLKYFILGVQEDRKENMMTLM</sequence>
<dbReference type="GeneID" id="94334354"/>
<comment type="caution">
    <text evidence="1">The sequence shown here is derived from an EMBL/GenBank/DDBJ whole genome shotgun (WGS) entry which is preliminary data.</text>
</comment>
<dbReference type="Proteomes" id="UP001214638">
    <property type="component" value="Unassembled WGS sequence"/>
</dbReference>
<name>A0AAD9PM28_9APIC</name>
<proteinExistence type="predicted"/>
<dbReference type="RefSeq" id="XP_067803903.1">
    <property type="nucleotide sequence ID" value="XM_067945112.1"/>
</dbReference>
<dbReference type="EMBL" id="JALLKP010000001">
    <property type="protein sequence ID" value="KAK2197061.1"/>
    <property type="molecule type" value="Genomic_DNA"/>
</dbReference>
<evidence type="ECO:0000313" key="1">
    <source>
        <dbReference type="EMBL" id="KAK2197061.1"/>
    </source>
</evidence>
<reference evidence="1" key="1">
    <citation type="journal article" date="2023" name="Nat. Microbiol.">
        <title>Babesia duncani multi-omics identifies virulence factors and drug targets.</title>
        <authorList>
            <person name="Singh P."/>
            <person name="Lonardi S."/>
            <person name="Liang Q."/>
            <person name="Vydyam P."/>
            <person name="Khabirova E."/>
            <person name="Fang T."/>
            <person name="Gihaz S."/>
            <person name="Thekkiniath J."/>
            <person name="Munshi M."/>
            <person name="Abel S."/>
            <person name="Ciampossin L."/>
            <person name="Batugedara G."/>
            <person name="Gupta M."/>
            <person name="Lu X.M."/>
            <person name="Lenz T."/>
            <person name="Chakravarty S."/>
            <person name="Cornillot E."/>
            <person name="Hu Y."/>
            <person name="Ma W."/>
            <person name="Gonzalez L.M."/>
            <person name="Sanchez S."/>
            <person name="Estrada K."/>
            <person name="Sanchez-Flores A."/>
            <person name="Montero E."/>
            <person name="Harb O.S."/>
            <person name="Le Roch K.G."/>
            <person name="Mamoun C.B."/>
        </authorList>
    </citation>
    <scope>NUCLEOTIDE SEQUENCE</scope>
    <source>
        <strain evidence="1">WA1</strain>
    </source>
</reference>
<evidence type="ECO:0000313" key="2">
    <source>
        <dbReference type="Proteomes" id="UP001214638"/>
    </source>
</evidence>